<dbReference type="InterPro" id="IPR043136">
    <property type="entry name" value="B30.2/SPRY_sf"/>
</dbReference>
<dbReference type="InterPro" id="IPR032171">
    <property type="entry name" value="COR-A"/>
</dbReference>
<dbReference type="PANTHER" id="PTHR47508">
    <property type="entry name" value="SAM DOMAIN-CONTAINING PROTEIN-RELATED"/>
    <property type="match status" value="1"/>
</dbReference>
<feature type="compositionally biased region" description="Polar residues" evidence="5">
    <location>
        <begin position="1264"/>
        <end position="1279"/>
    </location>
</feature>
<keyword evidence="10" id="KW-1185">Reference proteome</keyword>
<dbReference type="SMART" id="SM00005">
    <property type="entry name" value="DEATH"/>
    <property type="match status" value="1"/>
</dbReference>
<dbReference type="Gene3D" id="3.40.50.10140">
    <property type="entry name" value="Toll/interleukin-1 receptor homology (TIR) domain"/>
    <property type="match status" value="1"/>
</dbReference>
<dbReference type="Proteomes" id="UP000827092">
    <property type="component" value="Unassembled WGS sequence"/>
</dbReference>
<dbReference type="Pfam" id="PF16095">
    <property type="entry name" value="COR-A"/>
    <property type="match status" value="1"/>
</dbReference>
<keyword evidence="1" id="KW-0479">Metal-binding</keyword>
<evidence type="ECO:0000256" key="1">
    <source>
        <dbReference type="ARBA" id="ARBA00022723"/>
    </source>
</evidence>
<evidence type="ECO:0000259" key="7">
    <source>
        <dbReference type="PROSITE" id="PS50104"/>
    </source>
</evidence>
<evidence type="ECO:0000259" key="6">
    <source>
        <dbReference type="PROSITE" id="PS50017"/>
    </source>
</evidence>
<evidence type="ECO:0008006" key="11">
    <source>
        <dbReference type="Google" id="ProtNLM"/>
    </source>
</evidence>
<dbReference type="SUPFAM" id="SSF47986">
    <property type="entry name" value="DEATH domain"/>
    <property type="match status" value="1"/>
</dbReference>
<accession>A0AAV6UM05</accession>
<keyword evidence="3" id="KW-0863">Zinc-finger</keyword>
<evidence type="ECO:0000259" key="8">
    <source>
        <dbReference type="PROSITE" id="PS51065"/>
    </source>
</evidence>
<dbReference type="Gene3D" id="2.60.120.920">
    <property type="match status" value="1"/>
</dbReference>
<evidence type="ECO:0000256" key="3">
    <source>
        <dbReference type="ARBA" id="ARBA00022771"/>
    </source>
</evidence>
<dbReference type="InterPro" id="IPR035897">
    <property type="entry name" value="Toll_tir_struct_dom_sf"/>
</dbReference>
<dbReference type="Pfam" id="PF13676">
    <property type="entry name" value="TIR_2"/>
    <property type="match status" value="1"/>
</dbReference>
<feature type="domain" description="Death" evidence="6">
    <location>
        <begin position="992"/>
        <end position="1061"/>
    </location>
</feature>
<name>A0AAV6UM05_9ARAC</name>
<dbReference type="EMBL" id="JAFNEN010000363">
    <property type="protein sequence ID" value="KAG8184749.1"/>
    <property type="molecule type" value="Genomic_DNA"/>
</dbReference>
<dbReference type="InterPro" id="IPR000157">
    <property type="entry name" value="TIR_dom"/>
</dbReference>
<evidence type="ECO:0000313" key="9">
    <source>
        <dbReference type="EMBL" id="KAG8184749.1"/>
    </source>
</evidence>
<dbReference type="FunFam" id="2.60.120.920:FF:000005">
    <property type="entry name" value="Putative E3 ubiquitin-protein ligase NEURL1B"/>
    <property type="match status" value="1"/>
</dbReference>
<keyword evidence="2" id="KW-0677">Repeat</keyword>
<dbReference type="InterPro" id="IPR000488">
    <property type="entry name" value="Death_dom"/>
</dbReference>
<evidence type="ECO:0000313" key="10">
    <source>
        <dbReference type="Proteomes" id="UP000827092"/>
    </source>
</evidence>
<reference evidence="9 10" key="1">
    <citation type="journal article" date="2022" name="Nat. Ecol. Evol.">
        <title>A masculinizing supergene underlies an exaggerated male reproductive morph in a spider.</title>
        <authorList>
            <person name="Hendrickx F."/>
            <person name="De Corte Z."/>
            <person name="Sonet G."/>
            <person name="Van Belleghem S.M."/>
            <person name="Kostlbacher S."/>
            <person name="Vangestel C."/>
        </authorList>
    </citation>
    <scope>NUCLEOTIDE SEQUENCE [LARGE SCALE GENOMIC DNA]</scope>
    <source>
        <strain evidence="9">W744_W776</strain>
    </source>
</reference>
<gene>
    <name evidence="9" type="ORF">JTE90_019347</name>
</gene>
<dbReference type="PROSITE" id="PS51065">
    <property type="entry name" value="NHR"/>
    <property type="match status" value="1"/>
</dbReference>
<keyword evidence="4" id="KW-0862">Zinc</keyword>
<feature type="region of interest" description="Disordered" evidence="5">
    <location>
        <begin position="1243"/>
        <end position="1282"/>
    </location>
</feature>
<sequence>MVLVSGGLSGIHLPPSCHQRATMKFHSVHGPNVTVDDGGHRACRTSSFCDGIAFSSKPMSVNSRVSVVVGANEDWTGAMRIGATTLDPGGFAGKKLPRYVCPDLTSRPGFWARPLPEAWAANGNRLTFYVNTKGHFHLFINNEHKGVILTGLPVKEQLWTLLDLYGITVSVKFVSNSGSAPTEVIARGPEAVQAYQHALSHGSAPYYHTRIALIGPPDGKKTLLKKLLVQSCEPLKAECDGIDTSCICQTSENSNGKPWTLVIKSKSQMPTENIMIENEIAGTEIEKVDEKAEEEFLHVLSADEEYFKAIAINIVKEMILQRKKNKDDRKKTPGLKNTFRLQSSLSKIGSSKAKQDEMNAKECINAENSEDLPEDLPKRVVELVETMLKESECKLLWEKKENEKQAPDNAALTFDIWNYSGHAKYLFLHQLFLSPQTIYLFVFDLAQDLEAPVQNPEDYGLELPPNYNMSTISLLHIWLEMIYVSVAHPKDEHKNQPQENIVNDLICTLFPPILIVGLQEDSTTFDSVVEHQFNKIKESIQDKVYYHLVHPTFYYVGNPETLAVDSMIGELRAKVQELAFQLPHFGTEIPLKWMSFEQAIDRLVEREVYFADINKLSEVARLEDIESEEEFYSMIHFYHHQGKLWHMGSEQLQEIDDTSGMVILKPQWFINYVYELINMDFKENTDLNGNSEMKDFLTSKCFRKIWPNAFHHISILLDIMNSLDVLCEISVKVSEIDGSPSMSKYLLPWLIDPKIVENSNLNNECLILILDFSGLLPVGFFTRFMVRLFRWSSQHDWKGNTYLFSRRDEIPVDYNHSIRLQKIHGHRIQVIITQRKYLEAEEGVKLSYPSPHICSKVRHLLERETEYLRDVWYKRMSYSVNIPCPCAKSCKLHDINKCFDHQCIHLLSLNECLMKKVIECDYRLIKTDFIQKYFFSNSIEGEIINYSDGIRLSIDCMSTPIIRNMFFNERDHSKEMTPWVSVVGKMLTCANTGQDWRALAKRLGYSEREIKRFSEETVPAVSVLNNWINSNGRTRYCIDLLITCLEQINRKDAAEYIFHELGPELPSPPVFISYQWECQQSVLRLRRRLELAGFPCWMDVGNVQGGEALYGKIYEGINRAKVVLCCLTPRYVLSPLCTREMSLADVLRKPIVPIMMEPTPWPPPGALALILSSLVYIDLCGIGGHGGSGKQADWETRFTSILDRLSHFVSPTFLGPSTHMTAPLPPPTAHIIKNPEDFLESIGQSDERDSDTGEMSLPEDDTASETASLPDHQSVNQEVWEQPRRNRVVRCSVCTIL</sequence>
<proteinExistence type="predicted"/>
<dbReference type="SMART" id="SM00588">
    <property type="entry name" value="NEUZ"/>
    <property type="match status" value="1"/>
</dbReference>
<dbReference type="Gene3D" id="1.10.533.10">
    <property type="entry name" value="Death Domain, Fas"/>
    <property type="match status" value="1"/>
</dbReference>
<dbReference type="InterPro" id="IPR006573">
    <property type="entry name" value="NHR_dom"/>
</dbReference>
<organism evidence="9 10">
    <name type="scientific">Oedothorax gibbosus</name>
    <dbReference type="NCBI Taxonomy" id="931172"/>
    <lineage>
        <taxon>Eukaryota</taxon>
        <taxon>Metazoa</taxon>
        <taxon>Ecdysozoa</taxon>
        <taxon>Arthropoda</taxon>
        <taxon>Chelicerata</taxon>
        <taxon>Arachnida</taxon>
        <taxon>Araneae</taxon>
        <taxon>Araneomorphae</taxon>
        <taxon>Entelegynae</taxon>
        <taxon>Araneoidea</taxon>
        <taxon>Linyphiidae</taxon>
        <taxon>Erigoninae</taxon>
        <taxon>Oedothorax</taxon>
    </lineage>
</organism>
<evidence type="ECO:0000256" key="4">
    <source>
        <dbReference type="ARBA" id="ARBA00022833"/>
    </source>
</evidence>
<dbReference type="InterPro" id="IPR036388">
    <property type="entry name" value="WH-like_DNA-bd_sf"/>
</dbReference>
<feature type="domain" description="TIR" evidence="7">
    <location>
        <begin position="1066"/>
        <end position="1201"/>
    </location>
</feature>
<evidence type="ECO:0000256" key="2">
    <source>
        <dbReference type="ARBA" id="ARBA00022737"/>
    </source>
</evidence>
<dbReference type="SUPFAM" id="SSF52200">
    <property type="entry name" value="Toll/Interleukin receptor TIR domain"/>
    <property type="match status" value="1"/>
</dbReference>
<evidence type="ECO:0000256" key="5">
    <source>
        <dbReference type="SAM" id="MobiDB-lite"/>
    </source>
</evidence>
<dbReference type="GO" id="GO:0008270">
    <property type="term" value="F:zinc ion binding"/>
    <property type="evidence" value="ECO:0007669"/>
    <property type="project" value="UniProtKB-KW"/>
</dbReference>
<dbReference type="PANTHER" id="PTHR47508:SF4">
    <property type="match status" value="1"/>
</dbReference>
<dbReference type="Gene3D" id="1.10.10.10">
    <property type="entry name" value="Winged helix-like DNA-binding domain superfamily/Winged helix DNA-binding domain"/>
    <property type="match status" value="1"/>
</dbReference>
<dbReference type="Pfam" id="PF00531">
    <property type="entry name" value="Death"/>
    <property type="match status" value="1"/>
</dbReference>
<dbReference type="GO" id="GO:0007165">
    <property type="term" value="P:signal transduction"/>
    <property type="evidence" value="ECO:0007669"/>
    <property type="project" value="InterPro"/>
</dbReference>
<protein>
    <recommendedName>
        <fullName evidence="11">Neuralized-like protein 4</fullName>
    </recommendedName>
</protein>
<dbReference type="PROSITE" id="PS50104">
    <property type="entry name" value="TIR"/>
    <property type="match status" value="1"/>
</dbReference>
<dbReference type="Gene3D" id="3.40.50.300">
    <property type="entry name" value="P-loop containing nucleotide triphosphate hydrolases"/>
    <property type="match status" value="1"/>
</dbReference>
<dbReference type="InterPro" id="IPR011029">
    <property type="entry name" value="DEATH-like_dom_sf"/>
</dbReference>
<dbReference type="PROSITE" id="PS50017">
    <property type="entry name" value="DEATH_DOMAIN"/>
    <property type="match status" value="1"/>
</dbReference>
<feature type="domain" description="NHR" evidence="8">
    <location>
        <begin position="22"/>
        <end position="176"/>
    </location>
</feature>
<dbReference type="InterPro" id="IPR027417">
    <property type="entry name" value="P-loop_NTPase"/>
</dbReference>
<dbReference type="Pfam" id="PF07177">
    <property type="entry name" value="Neuralized"/>
    <property type="match status" value="1"/>
</dbReference>
<comment type="caution">
    <text evidence="9">The sequence shown here is derived from an EMBL/GenBank/DDBJ whole genome shotgun (WGS) entry which is preliminary data.</text>
</comment>